<comment type="caution">
    <text evidence="1">The sequence shown here is derived from an EMBL/GenBank/DDBJ whole genome shotgun (WGS) entry which is preliminary data.</text>
</comment>
<evidence type="ECO:0000313" key="1">
    <source>
        <dbReference type="EMBL" id="MDX8055951.1"/>
    </source>
</evidence>
<sequence length="42" mass="4976">MDRGTVLPDPLAGLAPDERRRLVRKELHLVRHLDRMMRRGEL</sequence>
<gene>
    <name evidence="1" type="ORF">SK571_41800</name>
</gene>
<accession>A0ABU4U7K6</accession>
<keyword evidence="2" id="KW-1185">Reference proteome</keyword>
<organism evidence="1 2">
    <name type="scientific">Lentzea kristufekii</name>
    <dbReference type="NCBI Taxonomy" id="3095430"/>
    <lineage>
        <taxon>Bacteria</taxon>
        <taxon>Bacillati</taxon>
        <taxon>Actinomycetota</taxon>
        <taxon>Actinomycetes</taxon>
        <taxon>Pseudonocardiales</taxon>
        <taxon>Pseudonocardiaceae</taxon>
        <taxon>Lentzea</taxon>
    </lineage>
</organism>
<dbReference type="Proteomes" id="UP001271792">
    <property type="component" value="Unassembled WGS sequence"/>
</dbReference>
<evidence type="ECO:0000313" key="2">
    <source>
        <dbReference type="Proteomes" id="UP001271792"/>
    </source>
</evidence>
<protein>
    <submittedName>
        <fullName evidence="1">Uncharacterized protein</fullName>
    </submittedName>
</protein>
<reference evidence="1 2" key="1">
    <citation type="submission" date="2023-11" db="EMBL/GenBank/DDBJ databases">
        <title>Lentzea sokolovensis, sp. nov., Lentzea kristufkii, sp. nov., and Lentzea miocenensis, sp. nov., rare actinobacteria from Sokolov Coal Basin, Miocene lacustrine sediment, Czech Republic.</title>
        <authorList>
            <person name="Lara A."/>
            <person name="Kotroba L."/>
            <person name="Nouioui I."/>
            <person name="Neumann-Schaal M."/>
            <person name="Mast Y."/>
            <person name="Chronakova A."/>
        </authorList>
    </citation>
    <scope>NUCLEOTIDE SEQUENCE [LARGE SCALE GENOMIC DNA]</scope>
    <source>
        <strain evidence="1 2">BCCO 10_0798</strain>
    </source>
</reference>
<name>A0ABU4U7K6_9PSEU</name>
<dbReference type="RefSeq" id="WP_319989667.1">
    <property type="nucleotide sequence ID" value="NZ_JAXAVV010000034.1"/>
</dbReference>
<dbReference type="EMBL" id="JAXAVV010000034">
    <property type="protein sequence ID" value="MDX8055951.1"/>
    <property type="molecule type" value="Genomic_DNA"/>
</dbReference>
<proteinExistence type="predicted"/>